<dbReference type="PRINTS" id="PR00461">
    <property type="entry name" value="PLPEROXIDASE"/>
</dbReference>
<dbReference type="GO" id="GO:0140825">
    <property type="term" value="F:lactoperoxidase activity"/>
    <property type="evidence" value="ECO:0007669"/>
    <property type="project" value="UniProtKB-EC"/>
</dbReference>
<dbReference type="PRINTS" id="PR00458">
    <property type="entry name" value="PEROXIDASE"/>
</dbReference>
<feature type="active site" description="Proton acceptor" evidence="10">
    <location>
        <position position="64"/>
    </location>
</feature>
<evidence type="ECO:0000256" key="8">
    <source>
        <dbReference type="ARBA" id="ARBA00023004"/>
    </source>
</evidence>
<dbReference type="EC" id="1.11.1.7" evidence="3 15"/>
<feature type="binding site" evidence="12">
    <location>
        <position position="250"/>
    </location>
    <ligand>
        <name>Ca(2+)</name>
        <dbReference type="ChEBI" id="CHEBI:29108"/>
        <label>2</label>
    </ligand>
</feature>
<feature type="disulfide bond" evidence="14">
    <location>
        <begin position="33"/>
        <end position="113"/>
    </location>
</feature>
<comment type="similarity">
    <text evidence="15">Belongs to the peroxidase family. Classical plant (class III) peroxidase subfamily.</text>
</comment>
<keyword evidence="17" id="KW-1185">Reference proteome</keyword>
<dbReference type="PROSITE" id="PS00435">
    <property type="entry name" value="PEROXIDASE_1"/>
    <property type="match status" value="1"/>
</dbReference>
<keyword evidence="15" id="KW-0732">Signal</keyword>
<dbReference type="Gene3D" id="1.10.520.10">
    <property type="match status" value="1"/>
</dbReference>
<dbReference type="GO" id="GO:0009505">
    <property type="term" value="C:plant-type cell wall"/>
    <property type="evidence" value="ECO:0000318"/>
    <property type="project" value="GO_Central"/>
</dbReference>
<feature type="binding site" evidence="12">
    <location>
        <position position="68"/>
    </location>
    <ligand>
        <name>Ca(2+)</name>
        <dbReference type="ChEBI" id="CHEBI:29108"/>
        <label>1</label>
    </ligand>
</feature>
<keyword evidence="8 12" id="KW-0408">Iron</keyword>
<feature type="binding site" evidence="11">
    <location>
        <position position="161"/>
    </location>
    <ligand>
        <name>substrate</name>
    </ligand>
</feature>
<dbReference type="PANTHER" id="PTHR31388:SF152">
    <property type="entry name" value="PEROXIDASE 20"/>
    <property type="match status" value="1"/>
</dbReference>
<dbReference type="GO" id="GO:0006979">
    <property type="term" value="P:response to oxidative stress"/>
    <property type="evidence" value="ECO:0007669"/>
    <property type="project" value="UniProtKB-UniRule"/>
</dbReference>
<feature type="binding site" evidence="12">
    <location>
        <position position="70"/>
    </location>
    <ligand>
        <name>Ca(2+)</name>
        <dbReference type="ChEBI" id="CHEBI:29108"/>
        <label>1</label>
    </ligand>
</feature>
<evidence type="ECO:0000256" key="6">
    <source>
        <dbReference type="ARBA" id="ARBA00022723"/>
    </source>
</evidence>
<name>A0A9R0K059_SPIOL</name>
<keyword evidence="15" id="KW-0376">Hydrogen peroxide</keyword>
<evidence type="ECO:0000313" key="18">
    <source>
        <dbReference type="RefSeq" id="XP_021852938.2"/>
    </source>
</evidence>
<dbReference type="SUPFAM" id="SSF48113">
    <property type="entry name" value="Heme-dependent peroxidases"/>
    <property type="match status" value="1"/>
</dbReference>
<dbReference type="Gene3D" id="1.10.420.10">
    <property type="entry name" value="Peroxidase, domain 2"/>
    <property type="match status" value="1"/>
</dbReference>
<dbReference type="AlphaFoldDB" id="A0A9R0K059"/>
<feature type="disulfide bond" evidence="14">
    <location>
        <begin position="66"/>
        <end position="71"/>
    </location>
</feature>
<organism evidence="17 18">
    <name type="scientific">Spinacia oleracea</name>
    <name type="common">Spinach</name>
    <dbReference type="NCBI Taxonomy" id="3562"/>
    <lineage>
        <taxon>Eukaryota</taxon>
        <taxon>Viridiplantae</taxon>
        <taxon>Streptophyta</taxon>
        <taxon>Embryophyta</taxon>
        <taxon>Tracheophyta</taxon>
        <taxon>Spermatophyta</taxon>
        <taxon>Magnoliopsida</taxon>
        <taxon>eudicotyledons</taxon>
        <taxon>Gunneridae</taxon>
        <taxon>Pentapetalae</taxon>
        <taxon>Caryophyllales</taxon>
        <taxon>Chenopodiaceae</taxon>
        <taxon>Chenopodioideae</taxon>
        <taxon>Anserineae</taxon>
        <taxon>Spinacia</taxon>
    </lineage>
</organism>
<dbReference type="PROSITE" id="PS50873">
    <property type="entry name" value="PEROXIDASE_4"/>
    <property type="match status" value="1"/>
</dbReference>
<dbReference type="GO" id="GO:0004601">
    <property type="term" value="F:peroxidase activity"/>
    <property type="evidence" value="ECO:0000318"/>
    <property type="project" value="GO_Central"/>
</dbReference>
<dbReference type="KEGG" id="soe:110792441"/>
<evidence type="ECO:0000259" key="16">
    <source>
        <dbReference type="PROSITE" id="PS50873"/>
    </source>
</evidence>
<evidence type="ECO:0000256" key="15">
    <source>
        <dbReference type="RuleBase" id="RU362060"/>
    </source>
</evidence>
<evidence type="ECO:0000256" key="9">
    <source>
        <dbReference type="ARBA" id="ARBA00023157"/>
    </source>
</evidence>
<evidence type="ECO:0000256" key="3">
    <source>
        <dbReference type="ARBA" id="ARBA00012313"/>
    </source>
</evidence>
<gene>
    <name evidence="18" type="primary">LOC110792441</name>
</gene>
<sequence>MAIVRLLLVILFVINGIERSNQSLVLDYYKESCPLLEEIVRYIVKTKVIRQPRVAAQLLRLHFHDCFVQGCDGSVLLDSNGVIVSEKGANPNRNSLRGFEVIDDIKAAVEEACPWTVSCADIVAIAARDSVVLRGGPSWEVWLGRRDSLTASFNGANKFIPTPNLSLDALIANFAQQGLDTKDLVALSGSHTIGVARCVSFRKRIYNPGFQENIYERYSEFQDSLKSICPRTGNDNELAPLDYSTPTFFDNHYYENLVESKGLLHSDNVLVLEDEGGDIQQRVWAYAKSRTFFFDSFASSMIKMGNIDVLTGVQGEIRKDCRFINA</sequence>
<evidence type="ECO:0000256" key="1">
    <source>
        <dbReference type="ARBA" id="ARBA00000189"/>
    </source>
</evidence>
<feature type="chain" id="PRO_5044964090" description="Peroxidase" evidence="15">
    <location>
        <begin position="20"/>
        <end position="326"/>
    </location>
</feature>
<dbReference type="CDD" id="cd00693">
    <property type="entry name" value="secretory_peroxidase"/>
    <property type="match status" value="1"/>
</dbReference>
<evidence type="ECO:0000256" key="5">
    <source>
        <dbReference type="ARBA" id="ARBA00022617"/>
    </source>
</evidence>
<evidence type="ECO:0000256" key="2">
    <source>
        <dbReference type="ARBA" id="ARBA00006873"/>
    </source>
</evidence>
<protein>
    <recommendedName>
        <fullName evidence="3 15">Peroxidase</fullName>
        <ecNumber evidence="3 15">1.11.1.7</ecNumber>
    </recommendedName>
</protein>
<evidence type="ECO:0000256" key="10">
    <source>
        <dbReference type="PIRSR" id="PIRSR600823-1"/>
    </source>
</evidence>
<keyword evidence="12 15" id="KW-0106">Calcium</keyword>
<keyword evidence="6 12" id="KW-0479">Metal-binding</keyword>
<evidence type="ECO:0000256" key="11">
    <source>
        <dbReference type="PIRSR" id="PIRSR600823-2"/>
    </source>
</evidence>
<comment type="similarity">
    <text evidence="2">Belongs to the peroxidase family. Ascorbate peroxidase subfamily.</text>
</comment>
<dbReference type="InterPro" id="IPR010255">
    <property type="entry name" value="Haem_peroxidase_sf"/>
</dbReference>
<evidence type="ECO:0000256" key="4">
    <source>
        <dbReference type="ARBA" id="ARBA00022559"/>
    </source>
</evidence>
<feature type="binding site" evidence="12">
    <location>
        <position position="242"/>
    </location>
    <ligand>
        <name>Ca(2+)</name>
        <dbReference type="ChEBI" id="CHEBI:29108"/>
        <label>2</label>
    </ligand>
</feature>
<keyword evidence="4 15" id="KW-0575">Peroxidase</keyword>
<dbReference type="Pfam" id="PF00141">
    <property type="entry name" value="peroxidase"/>
    <property type="match status" value="1"/>
</dbReference>
<comment type="function">
    <text evidence="15">Removal of H(2)O(2), oxidation of toxic reductants, biosynthesis and degradation of lignin, suberization, auxin catabolism, response to environmental stresses such as wounding, pathogen attack and oxidative stress.</text>
</comment>
<dbReference type="PROSITE" id="PS00436">
    <property type="entry name" value="PEROXIDASE_2"/>
    <property type="match status" value="1"/>
</dbReference>
<evidence type="ECO:0000256" key="7">
    <source>
        <dbReference type="ARBA" id="ARBA00023002"/>
    </source>
</evidence>
<feature type="binding site" evidence="12">
    <location>
        <position position="192"/>
    </location>
    <ligand>
        <name>Ca(2+)</name>
        <dbReference type="ChEBI" id="CHEBI:29108"/>
        <label>2</label>
    </ligand>
</feature>
<feature type="signal peptide" evidence="15">
    <location>
        <begin position="1"/>
        <end position="19"/>
    </location>
</feature>
<keyword evidence="9 14" id="KW-1015">Disulfide bond</keyword>
<dbReference type="GO" id="GO:0042744">
    <property type="term" value="P:hydrogen peroxide catabolic process"/>
    <property type="evidence" value="ECO:0007669"/>
    <property type="project" value="UniProtKB-KW"/>
</dbReference>
<dbReference type="GeneID" id="110792441"/>
<dbReference type="InterPro" id="IPR033905">
    <property type="entry name" value="Secretory_peroxidase"/>
</dbReference>
<feature type="binding site" evidence="12">
    <location>
        <position position="65"/>
    </location>
    <ligand>
        <name>Ca(2+)</name>
        <dbReference type="ChEBI" id="CHEBI:29108"/>
        <label>1</label>
    </ligand>
</feature>
<dbReference type="GO" id="GO:0046872">
    <property type="term" value="F:metal ion binding"/>
    <property type="evidence" value="ECO:0007669"/>
    <property type="project" value="UniProtKB-UniRule"/>
</dbReference>
<accession>A0A9R0K059</accession>
<keyword evidence="15" id="KW-0964">Secreted</keyword>
<comment type="cofactor">
    <cofactor evidence="12 15">
        <name>heme b</name>
        <dbReference type="ChEBI" id="CHEBI:60344"/>
    </cofactor>
    <text evidence="12 15">Binds 1 heme b (iron(II)-protoporphyrin IX) group per subunit.</text>
</comment>
<feature type="disulfide bond" evidence="14">
    <location>
        <begin position="119"/>
        <end position="321"/>
    </location>
</feature>
<evidence type="ECO:0000256" key="12">
    <source>
        <dbReference type="PIRSR" id="PIRSR600823-3"/>
    </source>
</evidence>
<dbReference type="InterPro" id="IPR000823">
    <property type="entry name" value="Peroxidase_pln"/>
</dbReference>
<feature type="binding site" description="axial binding residue" evidence="12">
    <location>
        <position position="191"/>
    </location>
    <ligand>
        <name>heme b</name>
        <dbReference type="ChEBI" id="CHEBI:60344"/>
    </ligand>
    <ligandPart>
        <name>Fe</name>
        <dbReference type="ChEBI" id="CHEBI:18248"/>
    </ligandPart>
</feature>
<feature type="site" description="Transition state stabilizer" evidence="13">
    <location>
        <position position="60"/>
    </location>
</feature>
<dbReference type="InterPro" id="IPR019793">
    <property type="entry name" value="Peroxidases_heam-ligand_BS"/>
</dbReference>
<evidence type="ECO:0000256" key="13">
    <source>
        <dbReference type="PIRSR" id="PIRSR600823-4"/>
    </source>
</evidence>
<feature type="domain" description="Plant heme peroxidase family profile" evidence="16">
    <location>
        <begin position="23"/>
        <end position="325"/>
    </location>
</feature>
<dbReference type="GO" id="GO:0020037">
    <property type="term" value="F:heme binding"/>
    <property type="evidence" value="ECO:0007669"/>
    <property type="project" value="UniProtKB-UniRule"/>
</dbReference>
<dbReference type="PANTHER" id="PTHR31388">
    <property type="entry name" value="PEROXIDASE 72-RELATED"/>
    <property type="match status" value="1"/>
</dbReference>
<dbReference type="InterPro" id="IPR002016">
    <property type="entry name" value="Haem_peroxidase"/>
</dbReference>
<reference evidence="17" key="1">
    <citation type="journal article" date="2021" name="Nat. Commun.">
        <title>Genomic analyses provide insights into spinach domestication and the genetic basis of agronomic traits.</title>
        <authorList>
            <person name="Cai X."/>
            <person name="Sun X."/>
            <person name="Xu C."/>
            <person name="Sun H."/>
            <person name="Wang X."/>
            <person name="Ge C."/>
            <person name="Zhang Z."/>
            <person name="Wang Q."/>
            <person name="Fei Z."/>
            <person name="Jiao C."/>
            <person name="Wang Q."/>
        </authorList>
    </citation>
    <scope>NUCLEOTIDE SEQUENCE [LARGE SCALE GENOMIC DNA]</scope>
    <source>
        <strain evidence="17">cv. Varoflay</strain>
    </source>
</reference>
<feature type="binding site" evidence="12">
    <location>
        <position position="86"/>
    </location>
    <ligand>
        <name>Ca(2+)</name>
        <dbReference type="ChEBI" id="CHEBI:29108"/>
        <label>1</label>
    </ligand>
</feature>
<comment type="subcellular location">
    <subcellularLocation>
        <location evidence="15">Secreted</location>
    </subcellularLocation>
</comment>
<keyword evidence="7 15" id="KW-0560">Oxidoreductase</keyword>
<dbReference type="RefSeq" id="XP_021852938.2">
    <property type="nucleotide sequence ID" value="XM_021997246.2"/>
</dbReference>
<feature type="binding site" evidence="12">
    <location>
        <position position="245"/>
    </location>
    <ligand>
        <name>Ca(2+)</name>
        <dbReference type="ChEBI" id="CHEBI:29108"/>
        <label>2</label>
    </ligand>
</feature>
<feature type="binding site" evidence="12">
    <location>
        <position position="74"/>
    </location>
    <ligand>
        <name>Ca(2+)</name>
        <dbReference type="ChEBI" id="CHEBI:29108"/>
        <label>1</label>
    </ligand>
</feature>
<feature type="disulfide bond" evidence="14">
    <location>
        <begin position="198"/>
        <end position="229"/>
    </location>
</feature>
<comment type="catalytic activity">
    <reaction evidence="1 15">
        <text>2 a phenolic donor + H2O2 = 2 a phenolic radical donor + 2 H2O</text>
        <dbReference type="Rhea" id="RHEA:56136"/>
        <dbReference type="ChEBI" id="CHEBI:15377"/>
        <dbReference type="ChEBI" id="CHEBI:16240"/>
        <dbReference type="ChEBI" id="CHEBI:139520"/>
        <dbReference type="ChEBI" id="CHEBI:139521"/>
        <dbReference type="EC" id="1.11.1.7"/>
    </reaction>
</comment>
<reference evidence="18" key="2">
    <citation type="submission" date="2025-08" db="UniProtKB">
        <authorList>
            <consortium name="RefSeq"/>
        </authorList>
    </citation>
    <scope>IDENTIFICATION</scope>
    <source>
        <tissue evidence="18">Leaf</tissue>
    </source>
</reference>
<keyword evidence="5 15" id="KW-0349">Heme</keyword>
<feature type="binding site" evidence="12">
    <location>
        <position position="72"/>
    </location>
    <ligand>
        <name>Ca(2+)</name>
        <dbReference type="ChEBI" id="CHEBI:29108"/>
        <label>1</label>
    </ligand>
</feature>
<proteinExistence type="inferred from homology"/>
<evidence type="ECO:0000313" key="17">
    <source>
        <dbReference type="Proteomes" id="UP000813463"/>
    </source>
</evidence>
<dbReference type="GO" id="GO:0005576">
    <property type="term" value="C:extracellular region"/>
    <property type="evidence" value="ECO:0007669"/>
    <property type="project" value="UniProtKB-SubCell"/>
</dbReference>
<evidence type="ECO:0000256" key="14">
    <source>
        <dbReference type="PIRSR" id="PIRSR600823-5"/>
    </source>
</evidence>
<dbReference type="InterPro" id="IPR019794">
    <property type="entry name" value="Peroxidases_AS"/>
</dbReference>
<dbReference type="Proteomes" id="UP000813463">
    <property type="component" value="Chromosome 6"/>
</dbReference>
<comment type="cofactor">
    <cofactor evidence="12 15">
        <name>Ca(2+)</name>
        <dbReference type="ChEBI" id="CHEBI:29108"/>
    </cofactor>
    <text evidence="12 15">Binds 2 calcium ions per subunit.</text>
</comment>